<proteinExistence type="inferred from homology"/>
<dbReference type="PANTHER" id="PTHR43758:SF2">
    <property type="entry name" value="OXIDIZED PURINE NUCLEOSIDE TRIPHOSPHATE HYDROLASE"/>
    <property type="match status" value="1"/>
</dbReference>
<keyword evidence="8" id="KW-1185">Reference proteome</keyword>
<organism evidence="7 8">
    <name type="scientific">Virgibacillus byunsanensis</name>
    <dbReference type="NCBI Taxonomy" id="570945"/>
    <lineage>
        <taxon>Bacteria</taxon>
        <taxon>Bacillati</taxon>
        <taxon>Bacillota</taxon>
        <taxon>Bacilli</taxon>
        <taxon>Bacillales</taxon>
        <taxon>Bacillaceae</taxon>
        <taxon>Virgibacillus</taxon>
    </lineage>
</organism>
<evidence type="ECO:0000313" key="7">
    <source>
        <dbReference type="EMBL" id="MFD1040535.1"/>
    </source>
</evidence>
<dbReference type="Gene3D" id="3.90.79.10">
    <property type="entry name" value="Nucleoside Triphosphate Pyrophosphohydrolase"/>
    <property type="match status" value="1"/>
</dbReference>
<sequence>MLAYTICFIKKGDEILMLNREKSSWMGMWNGVGGKIEKNETPHDCILREIKEETGIQVSKVDYKGQVTWHDGKIYLGGMHTYMVELPETYDSKAPIKTDEGILDWKKESWILDEENLGVVGNIKYFLPIMLNDSNVYDHQFVYEGMKIVDYRAETLKEQVLSNY</sequence>
<evidence type="ECO:0000256" key="4">
    <source>
        <dbReference type="ARBA" id="ARBA00022801"/>
    </source>
</evidence>
<accession>A0ABW3LRD9</accession>
<evidence type="ECO:0000256" key="1">
    <source>
        <dbReference type="ARBA" id="ARBA00001946"/>
    </source>
</evidence>
<evidence type="ECO:0000256" key="5">
    <source>
        <dbReference type="ARBA" id="ARBA00022842"/>
    </source>
</evidence>
<evidence type="ECO:0000259" key="6">
    <source>
        <dbReference type="PROSITE" id="PS51462"/>
    </source>
</evidence>
<gene>
    <name evidence="7" type="ORF">ACFQ3N_19340</name>
</gene>
<comment type="caution">
    <text evidence="7">The sequence shown here is derived from an EMBL/GenBank/DDBJ whole genome shotgun (WGS) entry which is preliminary data.</text>
</comment>
<dbReference type="InterPro" id="IPR020084">
    <property type="entry name" value="NUDIX_hydrolase_CS"/>
</dbReference>
<dbReference type="Pfam" id="PF00293">
    <property type="entry name" value="NUDIX"/>
    <property type="match status" value="1"/>
</dbReference>
<dbReference type="InterPro" id="IPR015797">
    <property type="entry name" value="NUDIX_hydrolase-like_dom_sf"/>
</dbReference>
<evidence type="ECO:0000256" key="3">
    <source>
        <dbReference type="ARBA" id="ARBA00022723"/>
    </source>
</evidence>
<keyword evidence="5" id="KW-0460">Magnesium</keyword>
<keyword evidence="3" id="KW-0479">Metal-binding</keyword>
<protein>
    <submittedName>
        <fullName evidence="7">NUDIX domain-containing protein</fullName>
    </submittedName>
</protein>
<dbReference type="SUPFAM" id="SSF55811">
    <property type="entry name" value="Nudix"/>
    <property type="match status" value="1"/>
</dbReference>
<dbReference type="PANTHER" id="PTHR43758">
    <property type="entry name" value="7,8-DIHYDRO-8-OXOGUANINE TRIPHOSPHATASE"/>
    <property type="match status" value="1"/>
</dbReference>
<dbReference type="EMBL" id="JBHTKJ010000073">
    <property type="protein sequence ID" value="MFD1040535.1"/>
    <property type="molecule type" value="Genomic_DNA"/>
</dbReference>
<name>A0ABW3LRD9_9BACI</name>
<dbReference type="PROSITE" id="PS00893">
    <property type="entry name" value="NUDIX_BOX"/>
    <property type="match status" value="1"/>
</dbReference>
<comment type="cofactor">
    <cofactor evidence="1">
        <name>Mg(2+)</name>
        <dbReference type="ChEBI" id="CHEBI:18420"/>
    </cofactor>
</comment>
<dbReference type="Proteomes" id="UP001597040">
    <property type="component" value="Unassembled WGS sequence"/>
</dbReference>
<keyword evidence="4" id="KW-0378">Hydrolase</keyword>
<dbReference type="PROSITE" id="PS51462">
    <property type="entry name" value="NUDIX"/>
    <property type="match status" value="1"/>
</dbReference>
<reference evidence="8" key="1">
    <citation type="journal article" date="2019" name="Int. J. Syst. Evol. Microbiol.">
        <title>The Global Catalogue of Microorganisms (GCM) 10K type strain sequencing project: providing services to taxonomists for standard genome sequencing and annotation.</title>
        <authorList>
            <consortium name="The Broad Institute Genomics Platform"/>
            <consortium name="The Broad Institute Genome Sequencing Center for Infectious Disease"/>
            <person name="Wu L."/>
            <person name="Ma J."/>
        </authorList>
    </citation>
    <scope>NUCLEOTIDE SEQUENCE [LARGE SCALE GENOMIC DNA]</scope>
    <source>
        <strain evidence="8">CCUG 56754</strain>
    </source>
</reference>
<dbReference type="CDD" id="cd18886">
    <property type="entry name" value="NUDIX_MutT_Nudt1"/>
    <property type="match status" value="1"/>
</dbReference>
<evidence type="ECO:0000256" key="2">
    <source>
        <dbReference type="ARBA" id="ARBA00005582"/>
    </source>
</evidence>
<comment type="similarity">
    <text evidence="2">Belongs to the Nudix hydrolase family.</text>
</comment>
<dbReference type="InterPro" id="IPR000086">
    <property type="entry name" value="NUDIX_hydrolase_dom"/>
</dbReference>
<dbReference type="RefSeq" id="WP_390364698.1">
    <property type="nucleotide sequence ID" value="NZ_JBHTKJ010000073.1"/>
</dbReference>
<evidence type="ECO:0000313" key="8">
    <source>
        <dbReference type="Proteomes" id="UP001597040"/>
    </source>
</evidence>
<feature type="domain" description="Nudix hydrolase" evidence="6">
    <location>
        <begin position="1"/>
        <end position="131"/>
    </location>
</feature>